<name>A0A7J9SMA2_9EURY</name>
<dbReference type="Pfam" id="PF21082">
    <property type="entry name" value="MS_channel_3rd"/>
    <property type="match status" value="1"/>
</dbReference>
<dbReference type="Pfam" id="PF00924">
    <property type="entry name" value="MS_channel_2nd"/>
    <property type="match status" value="1"/>
</dbReference>
<dbReference type="InterPro" id="IPR045275">
    <property type="entry name" value="MscS_archaea/bacteria_type"/>
</dbReference>
<feature type="domain" description="Mechanosensitive ion channel MscS C-terminal" evidence="9">
    <location>
        <begin position="195"/>
        <end position="280"/>
    </location>
</feature>
<dbReference type="Gene3D" id="1.10.287.1260">
    <property type="match status" value="1"/>
</dbReference>
<keyword evidence="3" id="KW-1003">Cell membrane</keyword>
<keyword evidence="5 7" id="KW-1133">Transmembrane helix</keyword>
<evidence type="ECO:0000256" key="1">
    <source>
        <dbReference type="ARBA" id="ARBA00004651"/>
    </source>
</evidence>
<comment type="similarity">
    <text evidence="2">Belongs to the MscS (TC 1.A.23) family.</text>
</comment>
<comment type="subcellular location">
    <subcellularLocation>
        <location evidence="1">Cell membrane</location>
        <topology evidence="1">Multi-pass membrane protein</topology>
    </subcellularLocation>
</comment>
<dbReference type="SUPFAM" id="SSF50182">
    <property type="entry name" value="Sm-like ribonucleoproteins"/>
    <property type="match status" value="1"/>
</dbReference>
<dbReference type="InterPro" id="IPR006685">
    <property type="entry name" value="MscS_channel_2nd"/>
</dbReference>
<dbReference type="PANTHER" id="PTHR30221">
    <property type="entry name" value="SMALL-CONDUCTANCE MECHANOSENSITIVE CHANNEL"/>
    <property type="match status" value="1"/>
</dbReference>
<dbReference type="EMBL" id="JACKXD010000005">
    <property type="protein sequence ID" value="MBB6647239.1"/>
    <property type="molecule type" value="Genomic_DNA"/>
</dbReference>
<evidence type="ECO:0000256" key="5">
    <source>
        <dbReference type="ARBA" id="ARBA00022989"/>
    </source>
</evidence>
<dbReference type="InterPro" id="IPR011066">
    <property type="entry name" value="MscS_channel_C_sf"/>
</dbReference>
<dbReference type="RefSeq" id="WP_185193621.1">
    <property type="nucleotide sequence ID" value="NZ_JACKXD010000005.1"/>
</dbReference>
<evidence type="ECO:0000313" key="10">
    <source>
        <dbReference type="EMBL" id="MBB6647239.1"/>
    </source>
</evidence>
<feature type="transmembrane region" description="Helical" evidence="7">
    <location>
        <begin position="101"/>
        <end position="120"/>
    </location>
</feature>
<dbReference type="InterPro" id="IPR049278">
    <property type="entry name" value="MS_channel_C"/>
</dbReference>
<evidence type="ECO:0000256" key="7">
    <source>
        <dbReference type="SAM" id="Phobius"/>
    </source>
</evidence>
<keyword evidence="6 7" id="KW-0472">Membrane</keyword>
<keyword evidence="4 7" id="KW-0812">Transmembrane</keyword>
<dbReference type="Gene3D" id="3.30.70.100">
    <property type="match status" value="1"/>
</dbReference>
<dbReference type="SUPFAM" id="SSF82689">
    <property type="entry name" value="Mechanosensitive channel protein MscS (YggB), C-terminal domain"/>
    <property type="match status" value="1"/>
</dbReference>
<keyword evidence="11" id="KW-1185">Reference proteome</keyword>
<dbReference type="AlphaFoldDB" id="A0A7J9SMA2"/>
<evidence type="ECO:0000256" key="2">
    <source>
        <dbReference type="ARBA" id="ARBA00008017"/>
    </source>
</evidence>
<reference evidence="10 11" key="1">
    <citation type="submission" date="2020-08" db="EMBL/GenBank/DDBJ databases">
        <authorList>
            <person name="Seo M.-J."/>
        </authorList>
    </citation>
    <scope>NUCLEOTIDE SEQUENCE [LARGE SCALE GENOMIC DNA]</scope>
    <source>
        <strain evidence="10 11">MBLA0160</strain>
    </source>
</reference>
<proteinExistence type="inferred from homology"/>
<dbReference type="PANTHER" id="PTHR30221:SF1">
    <property type="entry name" value="SMALL-CONDUCTANCE MECHANOSENSITIVE CHANNEL"/>
    <property type="match status" value="1"/>
</dbReference>
<evidence type="ECO:0000256" key="4">
    <source>
        <dbReference type="ARBA" id="ARBA00022692"/>
    </source>
</evidence>
<dbReference type="Gene3D" id="2.30.30.60">
    <property type="match status" value="1"/>
</dbReference>
<evidence type="ECO:0000259" key="8">
    <source>
        <dbReference type="Pfam" id="PF00924"/>
    </source>
</evidence>
<evidence type="ECO:0000313" key="11">
    <source>
        <dbReference type="Proteomes" id="UP000546257"/>
    </source>
</evidence>
<accession>A0A7J9SMA2</accession>
<evidence type="ECO:0000256" key="6">
    <source>
        <dbReference type="ARBA" id="ARBA00023136"/>
    </source>
</evidence>
<dbReference type="InterPro" id="IPR010920">
    <property type="entry name" value="LSM_dom_sf"/>
</dbReference>
<dbReference type="GO" id="GO:0008381">
    <property type="term" value="F:mechanosensitive monoatomic ion channel activity"/>
    <property type="evidence" value="ECO:0007669"/>
    <property type="project" value="InterPro"/>
</dbReference>
<evidence type="ECO:0000256" key="3">
    <source>
        <dbReference type="ARBA" id="ARBA00022475"/>
    </source>
</evidence>
<gene>
    <name evidence="10" type="ORF">H5V44_13265</name>
</gene>
<sequence length="306" mass="33226">MTAGGLQTGATGVAGFLGDLLADVGLPPQLADATAAAVVFLVVFLVIYVASKLGVLPLSERLLQRREIDEHVRKPLILLIYGVTLFFGLSLAFSLAGLGNILVALSTVTAAATLAVGFAMQDVLKNFVAGVFIYTDEPFRTGDWIEWEGNSGYIEDISLRVSRVRTFDNEHLTVPNSQLTDGVIKNYDKNRTLRVKFTFRISFEDDIDEATDIIVEEARKVEGILDDPEPSVRLIEINEASFGLQSRIWIEEPGQSDLLGIRGRFVQSVTERFEAEGITIPYPHRTVDGAIEGVGGGQPAGRGTDG</sequence>
<feature type="transmembrane region" description="Helical" evidence="7">
    <location>
        <begin position="33"/>
        <end position="55"/>
    </location>
</feature>
<dbReference type="InterPro" id="IPR023408">
    <property type="entry name" value="MscS_beta-dom_sf"/>
</dbReference>
<comment type="caution">
    <text evidence="10">The sequence shown here is derived from an EMBL/GenBank/DDBJ whole genome shotgun (WGS) entry which is preliminary data.</text>
</comment>
<dbReference type="GO" id="GO:0005886">
    <property type="term" value="C:plasma membrane"/>
    <property type="evidence" value="ECO:0007669"/>
    <property type="project" value="UniProtKB-SubCell"/>
</dbReference>
<dbReference type="Proteomes" id="UP000546257">
    <property type="component" value="Unassembled WGS sequence"/>
</dbReference>
<protein>
    <submittedName>
        <fullName evidence="10">Mechanosensitive ion channel family protein</fullName>
    </submittedName>
</protein>
<feature type="transmembrane region" description="Helical" evidence="7">
    <location>
        <begin position="76"/>
        <end position="95"/>
    </location>
</feature>
<evidence type="ECO:0000259" key="9">
    <source>
        <dbReference type="Pfam" id="PF21082"/>
    </source>
</evidence>
<feature type="domain" description="Mechanosensitive ion channel MscS" evidence="8">
    <location>
        <begin position="122"/>
        <end position="188"/>
    </location>
</feature>
<organism evidence="10 11">
    <name type="scientific">Halobellus ruber</name>
    <dbReference type="NCBI Taxonomy" id="2761102"/>
    <lineage>
        <taxon>Archaea</taxon>
        <taxon>Methanobacteriati</taxon>
        <taxon>Methanobacteriota</taxon>
        <taxon>Stenosarchaea group</taxon>
        <taxon>Halobacteria</taxon>
        <taxon>Halobacteriales</taxon>
        <taxon>Haloferacaceae</taxon>
        <taxon>Halobellus</taxon>
    </lineage>
</organism>